<keyword evidence="3" id="KW-0146">Chitin degradation</keyword>
<feature type="signal peptide" evidence="7">
    <location>
        <begin position="1"/>
        <end position="24"/>
    </location>
</feature>
<evidence type="ECO:0000256" key="3">
    <source>
        <dbReference type="ARBA" id="ARBA00023024"/>
    </source>
</evidence>
<dbReference type="InterPro" id="IPR001223">
    <property type="entry name" value="Glyco_hydro18_cat"/>
</dbReference>
<dbReference type="SUPFAM" id="SSF51445">
    <property type="entry name" value="(Trans)glycosidases"/>
    <property type="match status" value="1"/>
</dbReference>
<evidence type="ECO:0000313" key="10">
    <source>
        <dbReference type="Proteomes" id="UP000092993"/>
    </source>
</evidence>
<keyword evidence="7" id="KW-0732">Signal</keyword>
<keyword evidence="4" id="KW-0119">Carbohydrate metabolism</keyword>
<organism evidence="9 10">
    <name type="scientific">Grifola frondosa</name>
    <name type="common">Maitake</name>
    <name type="synonym">Polyporus frondosus</name>
    <dbReference type="NCBI Taxonomy" id="5627"/>
    <lineage>
        <taxon>Eukaryota</taxon>
        <taxon>Fungi</taxon>
        <taxon>Dikarya</taxon>
        <taxon>Basidiomycota</taxon>
        <taxon>Agaricomycotina</taxon>
        <taxon>Agaricomycetes</taxon>
        <taxon>Polyporales</taxon>
        <taxon>Grifolaceae</taxon>
        <taxon>Grifola</taxon>
    </lineage>
</organism>
<dbReference type="InterPro" id="IPR001579">
    <property type="entry name" value="Glyco_hydro_18_chit_AS"/>
</dbReference>
<dbReference type="GO" id="GO:0000272">
    <property type="term" value="P:polysaccharide catabolic process"/>
    <property type="evidence" value="ECO:0007669"/>
    <property type="project" value="UniProtKB-KW"/>
</dbReference>
<evidence type="ECO:0000256" key="6">
    <source>
        <dbReference type="ARBA" id="ARBA00023326"/>
    </source>
</evidence>
<feature type="domain" description="GH18" evidence="8">
    <location>
        <begin position="40"/>
        <end position="322"/>
    </location>
</feature>
<keyword evidence="6" id="KW-0624">Polysaccharide degradation</keyword>
<keyword evidence="5" id="KW-0326">Glycosidase</keyword>
<dbReference type="GO" id="GO:0008843">
    <property type="term" value="F:endochitinase activity"/>
    <property type="evidence" value="ECO:0007669"/>
    <property type="project" value="UniProtKB-EC"/>
</dbReference>
<evidence type="ECO:0000256" key="5">
    <source>
        <dbReference type="ARBA" id="ARBA00023295"/>
    </source>
</evidence>
<dbReference type="AlphaFoldDB" id="A0A1C7MIU6"/>
<dbReference type="OrthoDB" id="2721240at2759"/>
<dbReference type="InterPro" id="IPR017853">
    <property type="entry name" value="GH"/>
</dbReference>
<evidence type="ECO:0000256" key="4">
    <source>
        <dbReference type="ARBA" id="ARBA00023277"/>
    </source>
</evidence>
<dbReference type="GO" id="GO:0006032">
    <property type="term" value="P:chitin catabolic process"/>
    <property type="evidence" value="ECO:0007669"/>
    <property type="project" value="UniProtKB-KW"/>
</dbReference>
<evidence type="ECO:0000313" key="9">
    <source>
        <dbReference type="EMBL" id="OBZ74934.1"/>
    </source>
</evidence>
<sequence length="322" mass="33896">MFSFTLPRFVSACSALASLSGVLSAPLTSGLVARSAPPSPAFLVYSDAFVSANVLPDPSQVKGFNVVALAFLLSSAPFDQAAAWAALPADQRATIKSQYSSAGISIIVSAFGSTEEPTTQGVDPTSTANTMAQFVLNNGLDGIDVDYEDLDAMNAQNGAAEAWLTTFTQTLRTQLPQGQFILTHAPLAPWFSTAFPQAYHTVDKNVGSLIDWYNIQVNDAFYDQGATEYTDCNGLLTTSGGQFPSSSLFEIANQGIPLTRLVIGKLGSTADGGSGFMDPQTLGTCVAQAQSQGWSTGIMAFQFPHADTNWITAARGSTFPIA</sequence>
<proteinExistence type="predicted"/>
<feature type="chain" id="PRO_5008889154" description="GH18 domain-containing protein" evidence="7">
    <location>
        <begin position="25"/>
        <end position="322"/>
    </location>
</feature>
<evidence type="ECO:0000256" key="2">
    <source>
        <dbReference type="ARBA" id="ARBA00022801"/>
    </source>
</evidence>
<dbReference type="PROSITE" id="PS01095">
    <property type="entry name" value="GH18_1"/>
    <property type="match status" value="1"/>
</dbReference>
<protein>
    <recommendedName>
        <fullName evidence="8">GH18 domain-containing protein</fullName>
    </recommendedName>
</protein>
<dbReference type="PROSITE" id="PS51910">
    <property type="entry name" value="GH18_2"/>
    <property type="match status" value="1"/>
</dbReference>
<name>A0A1C7MIU6_GRIFR</name>
<comment type="caution">
    <text evidence="9">The sequence shown here is derived from an EMBL/GenBank/DDBJ whole genome shotgun (WGS) entry which is preliminary data.</text>
</comment>
<keyword evidence="10" id="KW-1185">Reference proteome</keyword>
<dbReference type="Gene3D" id="3.20.20.80">
    <property type="entry name" value="Glycosidases"/>
    <property type="match status" value="1"/>
</dbReference>
<evidence type="ECO:0000256" key="7">
    <source>
        <dbReference type="SAM" id="SignalP"/>
    </source>
</evidence>
<reference evidence="9 10" key="1">
    <citation type="submission" date="2016-03" db="EMBL/GenBank/DDBJ databases">
        <title>Whole genome sequencing of Grifola frondosa 9006-11.</title>
        <authorList>
            <person name="Min B."/>
            <person name="Park H."/>
            <person name="Kim J.-G."/>
            <person name="Cho H."/>
            <person name="Oh Y.-L."/>
            <person name="Kong W.-S."/>
            <person name="Choi I.-G."/>
        </authorList>
    </citation>
    <scope>NUCLEOTIDE SEQUENCE [LARGE SCALE GENOMIC DNA]</scope>
    <source>
        <strain evidence="9 10">9006-11</strain>
    </source>
</reference>
<evidence type="ECO:0000256" key="1">
    <source>
        <dbReference type="ARBA" id="ARBA00000822"/>
    </source>
</evidence>
<gene>
    <name evidence="9" type="ORF">A0H81_05517</name>
</gene>
<evidence type="ECO:0000259" key="8">
    <source>
        <dbReference type="PROSITE" id="PS51910"/>
    </source>
</evidence>
<dbReference type="EMBL" id="LUGG01000005">
    <property type="protein sequence ID" value="OBZ74934.1"/>
    <property type="molecule type" value="Genomic_DNA"/>
</dbReference>
<dbReference type="Proteomes" id="UP000092993">
    <property type="component" value="Unassembled WGS sequence"/>
</dbReference>
<dbReference type="CDD" id="cd00598">
    <property type="entry name" value="GH18_chitinase-like"/>
    <property type="match status" value="1"/>
</dbReference>
<dbReference type="OMA" id="MAFQFPN"/>
<comment type="catalytic activity">
    <reaction evidence="1">
        <text>Random endo-hydrolysis of N-acetyl-beta-D-glucosaminide (1-&gt;4)-beta-linkages in chitin and chitodextrins.</text>
        <dbReference type="EC" id="3.2.1.14"/>
    </reaction>
</comment>
<keyword evidence="2" id="KW-0378">Hydrolase</keyword>
<accession>A0A1C7MIU6</accession>